<evidence type="ECO:0000256" key="4">
    <source>
        <dbReference type="ARBA" id="ARBA00029447"/>
    </source>
</evidence>
<evidence type="ECO:0000256" key="6">
    <source>
        <dbReference type="SAM" id="Phobius"/>
    </source>
</evidence>
<evidence type="ECO:0000259" key="8">
    <source>
        <dbReference type="PROSITE" id="PS50885"/>
    </source>
</evidence>
<dbReference type="SMART" id="SM00304">
    <property type="entry name" value="HAMP"/>
    <property type="match status" value="1"/>
</dbReference>
<evidence type="ECO:0000256" key="3">
    <source>
        <dbReference type="ARBA" id="ARBA00023224"/>
    </source>
</evidence>
<dbReference type="PANTHER" id="PTHR32089:SF112">
    <property type="entry name" value="LYSOZYME-LIKE PROTEIN-RELATED"/>
    <property type="match status" value="1"/>
</dbReference>
<evidence type="ECO:0000313" key="9">
    <source>
        <dbReference type="EMBL" id="MDQ0365454.1"/>
    </source>
</evidence>
<name>A0AAE3VXC8_9ACTN</name>
<dbReference type="Pfam" id="PF12729">
    <property type="entry name" value="4HB_MCP_1"/>
    <property type="match status" value="1"/>
</dbReference>
<feature type="transmembrane region" description="Helical" evidence="6">
    <location>
        <begin position="209"/>
        <end position="229"/>
    </location>
</feature>
<gene>
    <name evidence="9" type="ORF">J2S42_002123</name>
</gene>
<dbReference type="GO" id="GO:0007165">
    <property type="term" value="P:signal transduction"/>
    <property type="evidence" value="ECO:0007669"/>
    <property type="project" value="UniProtKB-KW"/>
</dbReference>
<sequence length="545" mass="55974">MSQVAEAPRGNLLTRLVADTKVRTKILASSVVVIVITILVGVLCVQRMSALAGQLEDMNREQVAGTAHLGTMQQGLSGMFRGMLLFSLGGDAAAKDDAIADTKAADTVISDALAEYSKLNVGSNASPERTAAIEAFSAGFTDYTNLRNVNFFQLPPPAGYTVPADPLAAYGAAETTMRDGLAKLQEVEAADSAQAAAEAQSSYTDARTLLIVAVLVGALVGLAVGLLVARAITAQVRTVGDALRAMAAGDLTTHAEVRGRDEIGAMAIATNEAREGLRTTITALHDSSRTLADGARRLSASTERIASSAAEAASQADVVSNAAGEVSANVSTVAAGSEEMGASIREISQNANDAAQVAAEAVGVANQTNDTIAKLGESSAEIGNVVKTITSIAEQTNLLALNATIEAARAGDAGKGFAVVAGEVKDLAQETAKATEDISRRVEAIQVDTQNAVEAIGEISRIIARINDYQLTIASAVEEQTATTGEMSRSVGDASGGTSDIANNINGVADAARATTESLVEAGQTVADLNRVVSELETVVGRFRI</sequence>
<dbReference type="SMART" id="SM00283">
    <property type="entry name" value="MA"/>
    <property type="match status" value="1"/>
</dbReference>
<dbReference type="Pfam" id="PF00015">
    <property type="entry name" value="MCPsignal"/>
    <property type="match status" value="1"/>
</dbReference>
<dbReference type="GO" id="GO:0016020">
    <property type="term" value="C:membrane"/>
    <property type="evidence" value="ECO:0007669"/>
    <property type="project" value="InterPro"/>
</dbReference>
<dbReference type="PROSITE" id="PS50885">
    <property type="entry name" value="HAMP"/>
    <property type="match status" value="1"/>
</dbReference>
<dbReference type="SUPFAM" id="SSF58104">
    <property type="entry name" value="Methyl-accepting chemotaxis protein (MCP) signaling domain"/>
    <property type="match status" value="1"/>
</dbReference>
<evidence type="ECO:0000313" key="10">
    <source>
        <dbReference type="Proteomes" id="UP001240236"/>
    </source>
</evidence>
<dbReference type="AlphaFoldDB" id="A0AAE3VXC8"/>
<comment type="caution">
    <text evidence="9">The sequence shown here is derived from an EMBL/GenBank/DDBJ whole genome shotgun (WGS) entry which is preliminary data.</text>
</comment>
<reference evidence="9 10" key="1">
    <citation type="submission" date="2023-07" db="EMBL/GenBank/DDBJ databases">
        <title>Sequencing the genomes of 1000 actinobacteria strains.</title>
        <authorList>
            <person name="Klenk H.-P."/>
        </authorList>
    </citation>
    <scope>NUCLEOTIDE SEQUENCE [LARGE SCALE GENOMIC DNA]</scope>
    <source>
        <strain evidence="9 10">DSM 44709</strain>
    </source>
</reference>
<dbReference type="EMBL" id="JAUSUZ010000001">
    <property type="protein sequence ID" value="MDQ0365454.1"/>
    <property type="molecule type" value="Genomic_DNA"/>
</dbReference>
<dbReference type="PROSITE" id="PS50111">
    <property type="entry name" value="CHEMOTAXIS_TRANSDUC_2"/>
    <property type="match status" value="1"/>
</dbReference>
<feature type="domain" description="HAMP" evidence="8">
    <location>
        <begin position="230"/>
        <end position="282"/>
    </location>
</feature>
<organism evidence="9 10">
    <name type="scientific">Catenuloplanes indicus</name>
    <dbReference type="NCBI Taxonomy" id="137267"/>
    <lineage>
        <taxon>Bacteria</taxon>
        <taxon>Bacillati</taxon>
        <taxon>Actinomycetota</taxon>
        <taxon>Actinomycetes</taxon>
        <taxon>Micromonosporales</taxon>
        <taxon>Micromonosporaceae</taxon>
        <taxon>Catenuloplanes</taxon>
    </lineage>
</organism>
<comment type="similarity">
    <text evidence="4">Belongs to the methyl-accepting chemotaxis (MCP) protein family.</text>
</comment>
<evidence type="ECO:0000256" key="5">
    <source>
        <dbReference type="PROSITE-ProRule" id="PRU00284"/>
    </source>
</evidence>
<proteinExistence type="inferred from homology"/>
<dbReference type="GO" id="GO:0004888">
    <property type="term" value="F:transmembrane signaling receptor activity"/>
    <property type="evidence" value="ECO:0007669"/>
    <property type="project" value="InterPro"/>
</dbReference>
<dbReference type="GO" id="GO:0006935">
    <property type="term" value="P:chemotaxis"/>
    <property type="evidence" value="ECO:0007669"/>
    <property type="project" value="InterPro"/>
</dbReference>
<dbReference type="CDD" id="cd06225">
    <property type="entry name" value="HAMP"/>
    <property type="match status" value="1"/>
</dbReference>
<dbReference type="InterPro" id="IPR003660">
    <property type="entry name" value="HAMP_dom"/>
</dbReference>
<evidence type="ECO:0000256" key="1">
    <source>
        <dbReference type="ARBA" id="ARBA00022692"/>
    </source>
</evidence>
<feature type="domain" description="Methyl-accepting transducer" evidence="7">
    <location>
        <begin position="287"/>
        <end position="527"/>
    </location>
</feature>
<evidence type="ECO:0000259" key="7">
    <source>
        <dbReference type="PROSITE" id="PS50111"/>
    </source>
</evidence>
<dbReference type="Pfam" id="PF00672">
    <property type="entry name" value="HAMP"/>
    <property type="match status" value="1"/>
</dbReference>
<keyword evidence="6" id="KW-0472">Membrane</keyword>
<keyword evidence="2 6" id="KW-1133">Transmembrane helix</keyword>
<dbReference type="InterPro" id="IPR024478">
    <property type="entry name" value="HlyB_4HB_MCP"/>
</dbReference>
<keyword evidence="1 6" id="KW-0812">Transmembrane</keyword>
<dbReference type="PANTHER" id="PTHR32089">
    <property type="entry name" value="METHYL-ACCEPTING CHEMOTAXIS PROTEIN MCPB"/>
    <property type="match status" value="1"/>
</dbReference>
<dbReference type="RefSeq" id="WP_307238034.1">
    <property type="nucleotide sequence ID" value="NZ_JAUSUZ010000001.1"/>
</dbReference>
<dbReference type="Proteomes" id="UP001240236">
    <property type="component" value="Unassembled WGS sequence"/>
</dbReference>
<dbReference type="InterPro" id="IPR004090">
    <property type="entry name" value="Chemotax_Me-accpt_rcpt"/>
</dbReference>
<keyword evidence="10" id="KW-1185">Reference proteome</keyword>
<accession>A0AAE3VXC8</accession>
<protein>
    <submittedName>
        <fullName evidence="9">Methyl-accepting chemotaxis protein</fullName>
    </submittedName>
</protein>
<evidence type="ECO:0000256" key="2">
    <source>
        <dbReference type="ARBA" id="ARBA00022989"/>
    </source>
</evidence>
<dbReference type="InterPro" id="IPR004089">
    <property type="entry name" value="MCPsignal_dom"/>
</dbReference>
<keyword evidence="3 5" id="KW-0807">Transducer</keyword>
<dbReference type="PRINTS" id="PR00260">
    <property type="entry name" value="CHEMTRNSDUCR"/>
</dbReference>
<feature type="transmembrane region" description="Helical" evidence="6">
    <location>
        <begin position="26"/>
        <end position="45"/>
    </location>
</feature>
<dbReference type="Gene3D" id="1.10.287.950">
    <property type="entry name" value="Methyl-accepting chemotaxis protein"/>
    <property type="match status" value="1"/>
</dbReference>